<dbReference type="Proteomes" id="UP000828390">
    <property type="component" value="Unassembled WGS sequence"/>
</dbReference>
<comment type="caution">
    <text evidence="2">The sequence shown here is derived from an EMBL/GenBank/DDBJ whole genome shotgun (WGS) entry which is preliminary data.</text>
</comment>
<accession>A0A9D4D9C5</accession>
<feature type="region of interest" description="Disordered" evidence="1">
    <location>
        <begin position="57"/>
        <end position="90"/>
    </location>
</feature>
<reference evidence="2" key="1">
    <citation type="journal article" date="2019" name="bioRxiv">
        <title>The Genome of the Zebra Mussel, Dreissena polymorpha: A Resource for Invasive Species Research.</title>
        <authorList>
            <person name="McCartney M.A."/>
            <person name="Auch B."/>
            <person name="Kono T."/>
            <person name="Mallez S."/>
            <person name="Zhang Y."/>
            <person name="Obille A."/>
            <person name="Becker A."/>
            <person name="Abrahante J.E."/>
            <person name="Garbe J."/>
            <person name="Badalamenti J.P."/>
            <person name="Herman A."/>
            <person name="Mangelson H."/>
            <person name="Liachko I."/>
            <person name="Sullivan S."/>
            <person name="Sone E.D."/>
            <person name="Koren S."/>
            <person name="Silverstein K.A.T."/>
            <person name="Beckman K.B."/>
            <person name="Gohl D.M."/>
        </authorList>
    </citation>
    <scope>NUCLEOTIDE SEQUENCE</scope>
    <source>
        <strain evidence="2">Duluth1</strain>
        <tissue evidence="2">Whole animal</tissue>
    </source>
</reference>
<protein>
    <submittedName>
        <fullName evidence="2">Uncharacterized protein</fullName>
    </submittedName>
</protein>
<organism evidence="2 3">
    <name type="scientific">Dreissena polymorpha</name>
    <name type="common">Zebra mussel</name>
    <name type="synonym">Mytilus polymorpha</name>
    <dbReference type="NCBI Taxonomy" id="45954"/>
    <lineage>
        <taxon>Eukaryota</taxon>
        <taxon>Metazoa</taxon>
        <taxon>Spiralia</taxon>
        <taxon>Lophotrochozoa</taxon>
        <taxon>Mollusca</taxon>
        <taxon>Bivalvia</taxon>
        <taxon>Autobranchia</taxon>
        <taxon>Heteroconchia</taxon>
        <taxon>Euheterodonta</taxon>
        <taxon>Imparidentia</taxon>
        <taxon>Neoheterodontei</taxon>
        <taxon>Myida</taxon>
        <taxon>Dreissenoidea</taxon>
        <taxon>Dreissenidae</taxon>
        <taxon>Dreissena</taxon>
    </lineage>
</organism>
<name>A0A9D4D9C5_DREPO</name>
<dbReference type="AlphaFoldDB" id="A0A9D4D9C5"/>
<keyword evidence="3" id="KW-1185">Reference proteome</keyword>
<evidence type="ECO:0000256" key="1">
    <source>
        <dbReference type="SAM" id="MobiDB-lite"/>
    </source>
</evidence>
<dbReference type="EMBL" id="JAIWYP010000011">
    <property type="protein sequence ID" value="KAH3739638.1"/>
    <property type="molecule type" value="Genomic_DNA"/>
</dbReference>
<proteinExistence type="predicted"/>
<reference evidence="2" key="2">
    <citation type="submission" date="2020-11" db="EMBL/GenBank/DDBJ databases">
        <authorList>
            <person name="McCartney M.A."/>
            <person name="Auch B."/>
            <person name="Kono T."/>
            <person name="Mallez S."/>
            <person name="Becker A."/>
            <person name="Gohl D.M."/>
            <person name="Silverstein K.A.T."/>
            <person name="Koren S."/>
            <person name="Bechman K.B."/>
            <person name="Herman A."/>
            <person name="Abrahante J.E."/>
            <person name="Garbe J."/>
        </authorList>
    </citation>
    <scope>NUCLEOTIDE SEQUENCE</scope>
    <source>
        <strain evidence="2">Duluth1</strain>
        <tissue evidence="2">Whole animal</tissue>
    </source>
</reference>
<gene>
    <name evidence="2" type="ORF">DPMN_046292</name>
</gene>
<evidence type="ECO:0000313" key="2">
    <source>
        <dbReference type="EMBL" id="KAH3739638.1"/>
    </source>
</evidence>
<sequence>MYRLLNEVSGYITCSYSRLPFPSAKDALLHCAHEHPNEKVEPCESRQSPGILSLRRHSPGLYRHQTPAELRQRPGLNGTTGTPPGKYSNV</sequence>
<evidence type="ECO:0000313" key="3">
    <source>
        <dbReference type="Proteomes" id="UP000828390"/>
    </source>
</evidence>
<feature type="compositionally biased region" description="Low complexity" evidence="1">
    <location>
        <begin position="74"/>
        <end position="90"/>
    </location>
</feature>